<dbReference type="InterPro" id="IPR016181">
    <property type="entry name" value="Acyl_CoA_acyltransferase"/>
</dbReference>
<name>A0A094YUA6_ALKAL</name>
<reference evidence="2 4" key="1">
    <citation type="journal article" date="2014" name="Genome Announc.">
        <title>Draft Genome Sequence of Bacillus alcalophilus AV1934, a Classic Alkaliphile Isolated from Human Feces in 1934.</title>
        <authorList>
            <person name="Attie O."/>
            <person name="Jayaprakash A."/>
            <person name="Shah H."/>
            <person name="Paulsen I.T."/>
            <person name="Morino M."/>
            <person name="Takahashi Y."/>
            <person name="Narumi I."/>
            <person name="Sachidanandam R."/>
            <person name="Satoh K."/>
            <person name="Ito M."/>
            <person name="Krulwich T.A."/>
        </authorList>
    </citation>
    <scope>NUCLEOTIDE SEQUENCE [LARGE SCALE GENOMIC DNA]</scope>
    <source>
        <strain evidence="2 4">AV1934</strain>
    </source>
</reference>
<evidence type="ECO:0000313" key="5">
    <source>
        <dbReference type="Proteomes" id="UP000297014"/>
    </source>
</evidence>
<dbReference type="OrthoDB" id="9773249at2"/>
<dbReference type="EMBL" id="ALPT02000037">
    <property type="protein sequence ID" value="KGA97082.1"/>
    <property type="molecule type" value="Genomic_DNA"/>
</dbReference>
<comment type="caution">
    <text evidence="2">The sequence shown here is derived from an EMBL/GenBank/DDBJ whole genome shotgun (WGS) entry which is preliminary data.</text>
</comment>
<dbReference type="AlphaFoldDB" id="A0A094YUA6"/>
<dbReference type="CDD" id="cd04301">
    <property type="entry name" value="NAT_SF"/>
    <property type="match status" value="1"/>
</dbReference>
<dbReference type="PANTHER" id="PTHR43072:SF52">
    <property type="entry name" value="GCN5-RELATED N-ACETYLTRANSFERASE"/>
    <property type="match status" value="1"/>
</dbReference>
<dbReference type="SUPFAM" id="SSF55729">
    <property type="entry name" value="Acyl-CoA N-acyltransferases (Nat)"/>
    <property type="match status" value="1"/>
</dbReference>
<dbReference type="PROSITE" id="PS51186">
    <property type="entry name" value="GNAT"/>
    <property type="match status" value="1"/>
</dbReference>
<accession>A0A094YUA6</accession>
<keyword evidence="4" id="KW-1185">Reference proteome</keyword>
<evidence type="ECO:0000259" key="1">
    <source>
        <dbReference type="PROSITE" id="PS51186"/>
    </source>
</evidence>
<dbReference type="EMBL" id="JALP01000278">
    <property type="protein sequence ID" value="THG88985.1"/>
    <property type="molecule type" value="Genomic_DNA"/>
</dbReference>
<proteinExistence type="predicted"/>
<dbReference type="RefSeq" id="WP_003324345.1">
    <property type="nucleotide sequence ID" value="NZ_ALPT02000037.1"/>
</dbReference>
<gene>
    <name evidence="3" type="ORF">AJ85_20140</name>
    <name evidence="2" type="ORF">BALCAV_0212185</name>
</gene>
<feature type="domain" description="N-acetyltransferase" evidence="1">
    <location>
        <begin position="18"/>
        <end position="179"/>
    </location>
</feature>
<dbReference type="PANTHER" id="PTHR43072">
    <property type="entry name" value="N-ACETYLTRANSFERASE"/>
    <property type="match status" value="1"/>
</dbReference>
<evidence type="ECO:0000313" key="3">
    <source>
        <dbReference type="EMBL" id="THG88985.1"/>
    </source>
</evidence>
<evidence type="ECO:0000313" key="2">
    <source>
        <dbReference type="EMBL" id="KGA97082.1"/>
    </source>
</evidence>
<sequence length="179" mass="20809">MTSFTDHQTFEGKDGSVIHLRPAIKEDAKEIIKAANAIVEAKRYIQKEKVNSLEEEHHFIDHVQQQGHMYIVIEVNGQVSGIARVLIGELKMKQHIGLFRTWIHPNTQGKGIGHFIMQYTQNWCKKKRLHKLCLTVFASNQAAYSLYKKYGFEEEGVQKDQVFVDDHYDDEILMAYFIK</sequence>
<dbReference type="InterPro" id="IPR000182">
    <property type="entry name" value="GNAT_dom"/>
</dbReference>
<reference evidence="3 5" key="2">
    <citation type="submission" date="2014-01" db="EMBL/GenBank/DDBJ databases">
        <title>Draft genome sequencing of Bacillus alcalophilus CGMCC 1.3604.</title>
        <authorList>
            <person name="Yang J."/>
            <person name="Diao L."/>
            <person name="Yang S."/>
        </authorList>
    </citation>
    <scope>NUCLEOTIDE SEQUENCE [LARGE SCALE GENOMIC DNA]</scope>
    <source>
        <strain evidence="3 5">CGMCC 1.3604</strain>
    </source>
</reference>
<dbReference type="Gene3D" id="3.40.630.30">
    <property type="match status" value="1"/>
</dbReference>
<dbReference type="Proteomes" id="UP000002754">
    <property type="component" value="Unassembled WGS sequence"/>
</dbReference>
<dbReference type="STRING" id="1218173.BALCAV_0212185"/>
<protein>
    <submittedName>
        <fullName evidence="2">GNAT family acetyltransferase</fullName>
    </submittedName>
</protein>
<dbReference type="GO" id="GO:0016747">
    <property type="term" value="F:acyltransferase activity, transferring groups other than amino-acyl groups"/>
    <property type="evidence" value="ECO:0007669"/>
    <property type="project" value="InterPro"/>
</dbReference>
<keyword evidence="2" id="KW-0808">Transferase</keyword>
<dbReference type="eggNOG" id="COG1247">
    <property type="taxonomic scope" value="Bacteria"/>
</dbReference>
<dbReference type="Pfam" id="PF00583">
    <property type="entry name" value="Acetyltransf_1"/>
    <property type="match status" value="1"/>
</dbReference>
<organism evidence="2 4">
    <name type="scientific">Alkalihalobacillus alcalophilus ATCC 27647 = CGMCC 1.3604</name>
    <dbReference type="NCBI Taxonomy" id="1218173"/>
    <lineage>
        <taxon>Bacteria</taxon>
        <taxon>Bacillati</taxon>
        <taxon>Bacillota</taxon>
        <taxon>Bacilli</taxon>
        <taxon>Bacillales</taxon>
        <taxon>Bacillaceae</taxon>
        <taxon>Alkalihalobacillus</taxon>
    </lineage>
</organism>
<dbReference type="Proteomes" id="UP000297014">
    <property type="component" value="Unassembled WGS sequence"/>
</dbReference>
<evidence type="ECO:0000313" key="4">
    <source>
        <dbReference type="Proteomes" id="UP000002754"/>
    </source>
</evidence>